<dbReference type="STRING" id="1803665.GCA_001641335_02790"/>
<gene>
    <name evidence="3" type="ORF">FBZ96_1011151</name>
</gene>
<feature type="compositionally biased region" description="Pro residues" evidence="1">
    <location>
        <begin position="1"/>
        <end position="18"/>
    </location>
</feature>
<name>A0A560ED73_9BRAD</name>
<evidence type="ECO:0000256" key="2">
    <source>
        <dbReference type="SAM" id="Phobius"/>
    </source>
</evidence>
<dbReference type="EMBL" id="VITK01000001">
    <property type="protein sequence ID" value="TWB07329.1"/>
    <property type="molecule type" value="Genomic_DNA"/>
</dbReference>
<organism evidence="3 4">
    <name type="scientific">Bradyrhizobium stylosanthis</name>
    <dbReference type="NCBI Taxonomy" id="1803665"/>
    <lineage>
        <taxon>Bacteria</taxon>
        <taxon>Pseudomonadati</taxon>
        <taxon>Pseudomonadota</taxon>
        <taxon>Alphaproteobacteria</taxon>
        <taxon>Hyphomicrobiales</taxon>
        <taxon>Nitrobacteraceae</taxon>
        <taxon>Bradyrhizobium</taxon>
    </lineage>
</organism>
<protein>
    <submittedName>
        <fullName evidence="3">Uncharacterized protein</fullName>
    </submittedName>
</protein>
<accession>A0A560ED73</accession>
<keyword evidence="2" id="KW-0472">Membrane</keyword>
<dbReference type="Proteomes" id="UP000319949">
    <property type="component" value="Unassembled WGS sequence"/>
</dbReference>
<comment type="caution">
    <text evidence="3">The sequence shown here is derived from an EMBL/GenBank/DDBJ whole genome shotgun (WGS) entry which is preliminary data.</text>
</comment>
<feature type="region of interest" description="Disordered" evidence="1">
    <location>
        <begin position="1"/>
        <end position="21"/>
    </location>
</feature>
<evidence type="ECO:0000313" key="3">
    <source>
        <dbReference type="EMBL" id="TWB07329.1"/>
    </source>
</evidence>
<keyword evidence="4" id="KW-1185">Reference proteome</keyword>
<sequence length="94" mass="9841">MSDTGAPPPPDPSQPRAPPAIDSPRGCLTIFLVTTGILLLLPGLCTAIIFGSEFKKPNVTLPPFVTLLFGIALLGAVLAILGIVIALNGLRRRR</sequence>
<feature type="transmembrane region" description="Helical" evidence="2">
    <location>
        <begin position="64"/>
        <end position="90"/>
    </location>
</feature>
<evidence type="ECO:0000256" key="1">
    <source>
        <dbReference type="SAM" id="MobiDB-lite"/>
    </source>
</evidence>
<dbReference type="AlphaFoldDB" id="A0A560ED73"/>
<reference evidence="3 4" key="1">
    <citation type="submission" date="2019-06" db="EMBL/GenBank/DDBJ databases">
        <title>Genomic Encyclopedia of Type Strains, Phase IV (KMG-V): Genome sequencing to study the core and pangenomes of soil and plant-associated prokaryotes.</title>
        <authorList>
            <person name="Whitman W."/>
        </authorList>
    </citation>
    <scope>NUCLEOTIDE SEQUENCE [LARGE SCALE GENOMIC DNA]</scope>
    <source>
        <strain evidence="3 4">BR 510</strain>
    </source>
</reference>
<evidence type="ECO:0000313" key="4">
    <source>
        <dbReference type="Proteomes" id="UP000319949"/>
    </source>
</evidence>
<keyword evidence="2" id="KW-1133">Transmembrane helix</keyword>
<keyword evidence="2" id="KW-0812">Transmembrane</keyword>
<feature type="transmembrane region" description="Helical" evidence="2">
    <location>
        <begin position="26"/>
        <end position="52"/>
    </location>
</feature>
<proteinExistence type="predicted"/>